<accession>A0A382V4N9</accession>
<reference evidence="1" key="1">
    <citation type="submission" date="2018-05" db="EMBL/GenBank/DDBJ databases">
        <authorList>
            <person name="Lanie J.A."/>
            <person name="Ng W.-L."/>
            <person name="Kazmierczak K.M."/>
            <person name="Andrzejewski T.M."/>
            <person name="Davidsen T.M."/>
            <person name="Wayne K.J."/>
            <person name="Tettelin H."/>
            <person name="Glass J.I."/>
            <person name="Rusch D."/>
            <person name="Podicherti R."/>
            <person name="Tsui H.-C.T."/>
            <person name="Winkler M.E."/>
        </authorList>
    </citation>
    <scope>NUCLEOTIDE SEQUENCE</scope>
</reference>
<name>A0A382V4N9_9ZZZZ</name>
<proteinExistence type="predicted"/>
<organism evidence="1">
    <name type="scientific">marine metagenome</name>
    <dbReference type="NCBI Taxonomy" id="408172"/>
    <lineage>
        <taxon>unclassified sequences</taxon>
        <taxon>metagenomes</taxon>
        <taxon>ecological metagenomes</taxon>
    </lineage>
</organism>
<protein>
    <submittedName>
        <fullName evidence="1">Uncharacterized protein</fullName>
    </submittedName>
</protein>
<evidence type="ECO:0000313" key="1">
    <source>
        <dbReference type="EMBL" id="SVD40871.1"/>
    </source>
</evidence>
<sequence length="33" mass="4024">METGQITKYLKWETLVHLTQEHFITIYVLVQYP</sequence>
<gene>
    <name evidence="1" type="ORF">METZ01_LOCUS393725</name>
</gene>
<dbReference type="EMBL" id="UINC01148784">
    <property type="protein sequence ID" value="SVD40871.1"/>
    <property type="molecule type" value="Genomic_DNA"/>
</dbReference>
<dbReference type="AlphaFoldDB" id="A0A382V4N9"/>